<evidence type="ECO:0000256" key="9">
    <source>
        <dbReference type="RuleBase" id="RU003923"/>
    </source>
</evidence>
<feature type="region of interest" description="Disordered" evidence="10">
    <location>
        <begin position="1"/>
        <end position="24"/>
    </location>
</feature>
<evidence type="ECO:0000256" key="8">
    <source>
        <dbReference type="ARBA" id="ARBA00023136"/>
    </source>
</evidence>
<dbReference type="PANTHER" id="PTHR30012:SF7">
    <property type="entry name" value="PROTEIN TRANSPORT PROTEIN HOFC HOMOLOG"/>
    <property type="match status" value="1"/>
</dbReference>
<evidence type="ECO:0000259" key="12">
    <source>
        <dbReference type="Pfam" id="PF00482"/>
    </source>
</evidence>
<dbReference type="InterPro" id="IPR018076">
    <property type="entry name" value="T2SS_GspF_dom"/>
</dbReference>
<keyword evidence="5" id="KW-0997">Cell inner membrane</keyword>
<dbReference type="GO" id="GO:0005886">
    <property type="term" value="C:plasma membrane"/>
    <property type="evidence" value="ECO:0007669"/>
    <property type="project" value="UniProtKB-SubCell"/>
</dbReference>
<dbReference type="EMBL" id="CP027860">
    <property type="protein sequence ID" value="AVP99570.1"/>
    <property type="molecule type" value="Genomic_DNA"/>
</dbReference>
<dbReference type="PRINTS" id="PR00812">
    <property type="entry name" value="BCTERIALGSPF"/>
</dbReference>
<comment type="similarity">
    <text evidence="2 9">Belongs to the GSP F family.</text>
</comment>
<dbReference type="RefSeq" id="WP_106893487.1">
    <property type="nucleotide sequence ID" value="NZ_CP027860.1"/>
</dbReference>
<gene>
    <name evidence="13" type="ORF">C7S18_21395</name>
</gene>
<evidence type="ECO:0000256" key="7">
    <source>
        <dbReference type="ARBA" id="ARBA00022989"/>
    </source>
</evidence>
<name>A0A2P1PXK9_9GAMM</name>
<organism evidence="13 14">
    <name type="scientific">Ahniella affigens</name>
    <dbReference type="NCBI Taxonomy" id="2021234"/>
    <lineage>
        <taxon>Bacteria</taxon>
        <taxon>Pseudomonadati</taxon>
        <taxon>Pseudomonadota</taxon>
        <taxon>Gammaproteobacteria</taxon>
        <taxon>Lysobacterales</taxon>
        <taxon>Rhodanobacteraceae</taxon>
        <taxon>Ahniella</taxon>
    </lineage>
</organism>
<evidence type="ECO:0000256" key="10">
    <source>
        <dbReference type="SAM" id="MobiDB-lite"/>
    </source>
</evidence>
<feature type="compositionally biased region" description="Polar residues" evidence="10">
    <location>
        <begin position="1"/>
        <end position="13"/>
    </location>
</feature>
<feature type="transmembrane region" description="Helical" evidence="11">
    <location>
        <begin position="401"/>
        <end position="422"/>
    </location>
</feature>
<accession>A0A2P1PXK9</accession>
<dbReference type="PANTHER" id="PTHR30012">
    <property type="entry name" value="GENERAL SECRETION PATHWAY PROTEIN"/>
    <property type="match status" value="1"/>
</dbReference>
<keyword evidence="6 9" id="KW-0812">Transmembrane</keyword>
<proteinExistence type="inferred from homology"/>
<feature type="domain" description="Type II secretion system protein GspF" evidence="12">
    <location>
        <begin position="94"/>
        <end position="217"/>
    </location>
</feature>
<keyword evidence="4" id="KW-1003">Cell membrane</keyword>
<keyword evidence="7 11" id="KW-1133">Transmembrane helix</keyword>
<keyword evidence="8 11" id="KW-0472">Membrane</keyword>
<evidence type="ECO:0000256" key="6">
    <source>
        <dbReference type="ARBA" id="ARBA00022692"/>
    </source>
</evidence>
<dbReference type="InterPro" id="IPR003004">
    <property type="entry name" value="GspF/PilC"/>
</dbReference>
<dbReference type="InterPro" id="IPR042094">
    <property type="entry name" value="T2SS_GspF_sf"/>
</dbReference>
<dbReference type="PROSITE" id="PS00874">
    <property type="entry name" value="T2SP_F"/>
    <property type="match status" value="1"/>
</dbReference>
<evidence type="ECO:0000313" key="14">
    <source>
        <dbReference type="Proteomes" id="UP000241074"/>
    </source>
</evidence>
<dbReference type="Proteomes" id="UP000241074">
    <property type="component" value="Chromosome"/>
</dbReference>
<reference evidence="13 14" key="2">
    <citation type="submission" date="2018-03" db="EMBL/GenBank/DDBJ databases">
        <authorList>
            <person name="Keele B.F."/>
        </authorList>
    </citation>
    <scope>NUCLEOTIDE SEQUENCE [LARGE SCALE GENOMIC DNA]</scope>
    <source>
        <strain evidence="13 14">D13</strain>
    </source>
</reference>
<protein>
    <submittedName>
        <fullName evidence="13">Type II secretory pathway protein</fullName>
    </submittedName>
</protein>
<evidence type="ECO:0000256" key="4">
    <source>
        <dbReference type="ARBA" id="ARBA00022475"/>
    </source>
</evidence>
<feature type="transmembrane region" description="Helical" evidence="11">
    <location>
        <begin position="279"/>
        <end position="298"/>
    </location>
</feature>
<evidence type="ECO:0000256" key="5">
    <source>
        <dbReference type="ARBA" id="ARBA00022519"/>
    </source>
</evidence>
<keyword evidence="3 9" id="KW-0813">Transport</keyword>
<feature type="transmembrane region" description="Helical" evidence="11">
    <location>
        <begin position="246"/>
        <end position="267"/>
    </location>
</feature>
<dbReference type="InterPro" id="IPR001992">
    <property type="entry name" value="T2SS_GspF/T4SS_PilC_CS"/>
</dbReference>
<dbReference type="KEGG" id="xba:C7S18_21395"/>
<dbReference type="AlphaFoldDB" id="A0A2P1PXK9"/>
<feature type="domain" description="Type II secretion system protein GspF" evidence="12">
    <location>
        <begin position="298"/>
        <end position="420"/>
    </location>
</feature>
<dbReference type="Gene3D" id="1.20.81.30">
    <property type="entry name" value="Type II secretion system (T2SS), domain F"/>
    <property type="match status" value="2"/>
</dbReference>
<evidence type="ECO:0000256" key="1">
    <source>
        <dbReference type="ARBA" id="ARBA00004429"/>
    </source>
</evidence>
<feature type="transmembrane region" description="Helical" evidence="11">
    <location>
        <begin position="194"/>
        <end position="216"/>
    </location>
</feature>
<keyword evidence="14" id="KW-1185">Reference proteome</keyword>
<evidence type="ECO:0000313" key="13">
    <source>
        <dbReference type="EMBL" id="AVP99570.1"/>
    </source>
</evidence>
<evidence type="ECO:0000256" key="2">
    <source>
        <dbReference type="ARBA" id="ARBA00005745"/>
    </source>
</evidence>
<comment type="subcellular location">
    <subcellularLocation>
        <location evidence="1 9">Cell inner membrane</location>
        <topology evidence="1 9">Multi-pass membrane protein</topology>
    </subcellularLocation>
</comment>
<reference evidence="13 14" key="1">
    <citation type="submission" date="2018-03" db="EMBL/GenBank/DDBJ databases">
        <title>Ahniella affigens gen. nov., sp. nov., a gammaproteobacterium isolated from sandy soil near a stream.</title>
        <authorList>
            <person name="Ko Y."/>
            <person name="Kim J.-H."/>
        </authorList>
    </citation>
    <scope>NUCLEOTIDE SEQUENCE [LARGE SCALE GENOMIC DNA]</scope>
    <source>
        <strain evidence="13 14">D13</strain>
    </source>
</reference>
<dbReference type="Pfam" id="PF00482">
    <property type="entry name" value="T2SSF"/>
    <property type="match status" value="2"/>
</dbReference>
<sequence>MATATAPRTTGRQTAVKAGAKQPAQPRYEQLQTFYWSAKDKRGKVMKGEMMGKNENLVKAELRKQGLTPTTVSQKKAGMFAKRGKVSAQEIAIFARQLATMMQSGVPMVQAFDIIASGQKNAAMSEMLTAVKNEIEGGSSLYEALGKFPVQFDELFRNLVRAGEQAGVLDTVLDTVATYKENIEAIKGKIKKALFYPAAVIAVALIVSAILLIFVIPQFEAVFKGFGTDLPAFTQLYVKASKFMVAYWWVVLFIGIAAAVTFLQAYKRSPAFAHFLDRMMLKLPVIGGILHSSAIARFSRTLALTFKSGVPLVEALETVGGATGSMIYNEATKRIKEDVAVGYQLNIAMRQVNLFPPMVIQMTAIGEEAGSLDTMLTKVAEFFEREVNNAVDALSSLLEPFIMVIIGTMVGSMVIAMYLPIFKMAATV</sequence>
<dbReference type="OrthoDB" id="9805682at2"/>
<evidence type="ECO:0000256" key="3">
    <source>
        <dbReference type="ARBA" id="ARBA00022448"/>
    </source>
</evidence>
<dbReference type="FunFam" id="1.20.81.30:FF:000001">
    <property type="entry name" value="Type II secretion system protein F"/>
    <property type="match status" value="2"/>
</dbReference>
<dbReference type="GO" id="GO:0015628">
    <property type="term" value="P:protein secretion by the type II secretion system"/>
    <property type="evidence" value="ECO:0007669"/>
    <property type="project" value="TreeGrafter"/>
</dbReference>
<evidence type="ECO:0000256" key="11">
    <source>
        <dbReference type="SAM" id="Phobius"/>
    </source>
</evidence>